<dbReference type="CDD" id="cd05466">
    <property type="entry name" value="PBP2_LTTR_substrate"/>
    <property type="match status" value="1"/>
</dbReference>
<evidence type="ECO:0000256" key="2">
    <source>
        <dbReference type="ARBA" id="ARBA00023015"/>
    </source>
</evidence>
<dbReference type="GO" id="GO:0005829">
    <property type="term" value="C:cytosol"/>
    <property type="evidence" value="ECO:0007669"/>
    <property type="project" value="TreeGrafter"/>
</dbReference>
<dbReference type="FunFam" id="1.10.10.10:FF:000001">
    <property type="entry name" value="LysR family transcriptional regulator"/>
    <property type="match status" value="1"/>
</dbReference>
<dbReference type="GO" id="GO:0003700">
    <property type="term" value="F:DNA-binding transcription factor activity"/>
    <property type="evidence" value="ECO:0007669"/>
    <property type="project" value="InterPro"/>
</dbReference>
<dbReference type="SUPFAM" id="SSF53850">
    <property type="entry name" value="Periplasmic binding protein-like II"/>
    <property type="match status" value="1"/>
</dbReference>
<evidence type="ECO:0000313" key="7">
    <source>
        <dbReference type="Proteomes" id="UP000245870"/>
    </source>
</evidence>
<dbReference type="PROSITE" id="PS50931">
    <property type="entry name" value="HTH_LYSR"/>
    <property type="match status" value="1"/>
</dbReference>
<keyword evidence="7" id="KW-1185">Reference proteome</keyword>
<dbReference type="Proteomes" id="UP000245870">
    <property type="component" value="Unassembled WGS sequence"/>
</dbReference>
<reference evidence="6 7" key="1">
    <citation type="submission" date="2018-05" db="EMBL/GenBank/DDBJ databases">
        <title>Genomic Encyclopedia of Type Strains, Phase IV (KMG-IV): sequencing the most valuable type-strain genomes for metagenomic binning, comparative biology and taxonomic classification.</title>
        <authorList>
            <person name="Goeker M."/>
        </authorList>
    </citation>
    <scope>NUCLEOTIDE SEQUENCE [LARGE SCALE GENOMIC DNA]</scope>
    <source>
        <strain evidence="6 7">DSM 100333</strain>
    </source>
</reference>
<dbReference type="InterPro" id="IPR050950">
    <property type="entry name" value="HTH-type_LysR_regulators"/>
</dbReference>
<dbReference type="OrthoDB" id="9803735at2"/>
<dbReference type="GO" id="GO:0003677">
    <property type="term" value="F:DNA binding"/>
    <property type="evidence" value="ECO:0007669"/>
    <property type="project" value="UniProtKB-KW"/>
</dbReference>
<dbReference type="RefSeq" id="WP_116617142.1">
    <property type="nucleotide sequence ID" value="NZ_CAMPWS010000015.1"/>
</dbReference>
<proteinExistence type="inferred from homology"/>
<dbReference type="EMBL" id="QENY01000019">
    <property type="protein sequence ID" value="PVX49783.1"/>
    <property type="molecule type" value="Genomic_DNA"/>
</dbReference>
<dbReference type="Gene3D" id="1.10.10.10">
    <property type="entry name" value="Winged helix-like DNA-binding domain superfamily/Winged helix DNA-binding domain"/>
    <property type="match status" value="1"/>
</dbReference>
<dbReference type="SUPFAM" id="SSF46785">
    <property type="entry name" value="Winged helix' DNA-binding domain"/>
    <property type="match status" value="1"/>
</dbReference>
<evidence type="ECO:0000256" key="4">
    <source>
        <dbReference type="ARBA" id="ARBA00023163"/>
    </source>
</evidence>
<dbReference type="Pfam" id="PF00126">
    <property type="entry name" value="HTH_1"/>
    <property type="match status" value="1"/>
</dbReference>
<dbReference type="PANTHER" id="PTHR30419">
    <property type="entry name" value="HTH-TYPE TRANSCRIPTIONAL REGULATOR YBHD"/>
    <property type="match status" value="1"/>
</dbReference>
<dbReference type="AlphaFoldDB" id="A0A2U0U1F0"/>
<evidence type="ECO:0000313" key="6">
    <source>
        <dbReference type="EMBL" id="PVX49783.1"/>
    </source>
</evidence>
<dbReference type="InterPro" id="IPR005119">
    <property type="entry name" value="LysR_subst-bd"/>
</dbReference>
<dbReference type="Gene3D" id="3.40.190.290">
    <property type="match status" value="1"/>
</dbReference>
<dbReference type="InterPro" id="IPR036390">
    <property type="entry name" value="WH_DNA-bd_sf"/>
</dbReference>
<accession>A0A2U0U1F0</accession>
<evidence type="ECO:0000256" key="1">
    <source>
        <dbReference type="ARBA" id="ARBA00009437"/>
    </source>
</evidence>
<protein>
    <submittedName>
        <fullName evidence="6">LysR family cyn operon transcriptional activator</fullName>
    </submittedName>
</protein>
<name>A0A2U0U1F0_9BACT</name>
<sequence length="304" mass="34845">MEIRQLKYFLKVAETLNFSEASRRLYISQSTLSQQISNLENEVGLPLFERNSHEVHLTEPGRELLPYAQRAVVAADSCFDHMADLKQMLTGELNIGVTYSFSTIMMDTMVDFMKIHPGVKLNIFYQSMEELMDMLKRREVDFVLAFLPLKFNKDIDSRVIFSNRLAAVMNSNHVLAKQQSVKIEELQNHGLVLPARGLLARRAFDKLLADKDLDLKIKVEVNNVDLIFQLLYRTNYVSILAESTVLHHENELKAIPIDMPDNQIEGCIHMLKDAYLKNAAQEFIKMLCSSASIFTNFALKDILL</sequence>
<dbReference type="Pfam" id="PF03466">
    <property type="entry name" value="LysR_substrate"/>
    <property type="match status" value="1"/>
</dbReference>
<evidence type="ECO:0000256" key="3">
    <source>
        <dbReference type="ARBA" id="ARBA00023125"/>
    </source>
</evidence>
<dbReference type="InterPro" id="IPR000847">
    <property type="entry name" value="LysR_HTH_N"/>
</dbReference>
<organism evidence="6 7">
    <name type="scientific">Hallella colorans</name>
    <dbReference type="NCBI Taxonomy" id="1703337"/>
    <lineage>
        <taxon>Bacteria</taxon>
        <taxon>Pseudomonadati</taxon>
        <taxon>Bacteroidota</taxon>
        <taxon>Bacteroidia</taxon>
        <taxon>Bacteroidales</taxon>
        <taxon>Prevotellaceae</taxon>
        <taxon>Hallella</taxon>
    </lineage>
</organism>
<keyword evidence="4" id="KW-0804">Transcription</keyword>
<gene>
    <name evidence="6" type="ORF">C7379_11942</name>
</gene>
<evidence type="ECO:0000259" key="5">
    <source>
        <dbReference type="PROSITE" id="PS50931"/>
    </source>
</evidence>
<dbReference type="PRINTS" id="PR00039">
    <property type="entry name" value="HTHLYSR"/>
</dbReference>
<dbReference type="PANTHER" id="PTHR30419:SF8">
    <property type="entry name" value="NITROGEN ASSIMILATION TRANSCRIPTIONAL ACTIVATOR-RELATED"/>
    <property type="match status" value="1"/>
</dbReference>
<dbReference type="InterPro" id="IPR036388">
    <property type="entry name" value="WH-like_DNA-bd_sf"/>
</dbReference>
<comment type="similarity">
    <text evidence="1">Belongs to the LysR transcriptional regulatory family.</text>
</comment>
<feature type="domain" description="HTH lysR-type" evidence="5">
    <location>
        <begin position="1"/>
        <end position="58"/>
    </location>
</feature>
<keyword evidence="3" id="KW-0238">DNA-binding</keyword>
<comment type="caution">
    <text evidence="6">The sequence shown here is derived from an EMBL/GenBank/DDBJ whole genome shotgun (WGS) entry which is preliminary data.</text>
</comment>
<keyword evidence="2" id="KW-0805">Transcription regulation</keyword>